<dbReference type="InterPro" id="IPR029058">
    <property type="entry name" value="AB_hydrolase_fold"/>
</dbReference>
<accession>A8N1W9</accession>
<dbReference type="Gene3D" id="3.40.50.1820">
    <property type="entry name" value="alpha/beta hydrolase"/>
    <property type="match status" value="1"/>
</dbReference>
<dbReference type="eggNOG" id="ENOG502SG7S">
    <property type="taxonomic scope" value="Eukaryota"/>
</dbReference>
<dbReference type="OrthoDB" id="3365310at2759"/>
<dbReference type="RefSeq" id="XP_001828868.2">
    <property type="nucleotide sequence ID" value="XM_001828816.2"/>
</dbReference>
<keyword evidence="2" id="KW-1185">Reference proteome</keyword>
<dbReference type="KEGG" id="cci:CC1G_03662"/>
<dbReference type="SUPFAM" id="SSF53474">
    <property type="entry name" value="alpha/beta-Hydrolases"/>
    <property type="match status" value="1"/>
</dbReference>
<sequence>MFRFASWTRYRLFATTNRGLYFRGIITASVIPRSPPSYAPREVPTPLVFVSANSLDPDSGKEMSTLSTMLSEKGFTCFQIDLSARDATASTKEKSHDALIQECSELVRLNAIPFPPVIIARSASCLISQKYISSYPATGLVLISPPKDDDDLEKTGFPTPMNEFIYEPKFPIAVMDTPERVAQLKKDHRLCKDPHPFVDIVAVTELEGQPLLQAVDLWLDELGV</sequence>
<dbReference type="EMBL" id="AACS02000001">
    <property type="protein sequence ID" value="EAU92875.2"/>
    <property type="molecule type" value="Genomic_DNA"/>
</dbReference>
<evidence type="ECO:0000313" key="1">
    <source>
        <dbReference type="EMBL" id="EAU92875.2"/>
    </source>
</evidence>
<name>A8N1W9_COPC7</name>
<dbReference type="HOGENOM" id="CLU_078271_0_0_1"/>
<dbReference type="OMA" id="VKIEQWL"/>
<protein>
    <submittedName>
        <fullName evidence="1">Uncharacterized protein</fullName>
    </submittedName>
</protein>
<dbReference type="AlphaFoldDB" id="A8N1W9"/>
<dbReference type="Proteomes" id="UP000001861">
    <property type="component" value="Unassembled WGS sequence"/>
</dbReference>
<comment type="caution">
    <text evidence="1">The sequence shown here is derived from an EMBL/GenBank/DDBJ whole genome shotgun (WGS) entry which is preliminary data.</text>
</comment>
<evidence type="ECO:0000313" key="2">
    <source>
        <dbReference type="Proteomes" id="UP000001861"/>
    </source>
</evidence>
<proteinExistence type="predicted"/>
<dbReference type="InParanoid" id="A8N1W9"/>
<reference evidence="1 2" key="1">
    <citation type="journal article" date="2010" name="Proc. Natl. Acad. Sci. U.S.A.">
        <title>Insights into evolution of multicellular fungi from the assembled chromosomes of the mushroom Coprinopsis cinerea (Coprinus cinereus).</title>
        <authorList>
            <person name="Stajich J.E."/>
            <person name="Wilke S.K."/>
            <person name="Ahren D."/>
            <person name="Au C.H."/>
            <person name="Birren B.W."/>
            <person name="Borodovsky M."/>
            <person name="Burns C."/>
            <person name="Canback B."/>
            <person name="Casselton L.A."/>
            <person name="Cheng C.K."/>
            <person name="Deng J."/>
            <person name="Dietrich F.S."/>
            <person name="Fargo D.C."/>
            <person name="Farman M.L."/>
            <person name="Gathman A.C."/>
            <person name="Goldberg J."/>
            <person name="Guigo R."/>
            <person name="Hoegger P.J."/>
            <person name="Hooker J.B."/>
            <person name="Huggins A."/>
            <person name="James T.Y."/>
            <person name="Kamada T."/>
            <person name="Kilaru S."/>
            <person name="Kodira C."/>
            <person name="Kues U."/>
            <person name="Kupfer D."/>
            <person name="Kwan H.S."/>
            <person name="Lomsadze A."/>
            <person name="Li W."/>
            <person name="Lilly W.W."/>
            <person name="Ma L.J."/>
            <person name="Mackey A.J."/>
            <person name="Manning G."/>
            <person name="Martin F."/>
            <person name="Muraguchi H."/>
            <person name="Natvig D.O."/>
            <person name="Palmerini H."/>
            <person name="Ramesh M.A."/>
            <person name="Rehmeyer C.J."/>
            <person name="Roe B.A."/>
            <person name="Shenoy N."/>
            <person name="Stanke M."/>
            <person name="Ter-Hovhannisyan V."/>
            <person name="Tunlid A."/>
            <person name="Velagapudi R."/>
            <person name="Vision T.J."/>
            <person name="Zeng Q."/>
            <person name="Zolan M.E."/>
            <person name="Pukkila P.J."/>
        </authorList>
    </citation>
    <scope>NUCLEOTIDE SEQUENCE [LARGE SCALE GENOMIC DNA]</scope>
    <source>
        <strain evidence="2">Okayama-7 / 130 / ATCC MYA-4618 / FGSC 9003</strain>
    </source>
</reference>
<dbReference type="VEuPathDB" id="FungiDB:CC1G_03662"/>
<gene>
    <name evidence="1" type="ORF">CC1G_03662</name>
</gene>
<dbReference type="GeneID" id="6005294"/>
<organism evidence="1 2">
    <name type="scientific">Coprinopsis cinerea (strain Okayama-7 / 130 / ATCC MYA-4618 / FGSC 9003)</name>
    <name type="common">Inky cap fungus</name>
    <name type="synonym">Hormographiella aspergillata</name>
    <dbReference type="NCBI Taxonomy" id="240176"/>
    <lineage>
        <taxon>Eukaryota</taxon>
        <taxon>Fungi</taxon>
        <taxon>Dikarya</taxon>
        <taxon>Basidiomycota</taxon>
        <taxon>Agaricomycotina</taxon>
        <taxon>Agaricomycetes</taxon>
        <taxon>Agaricomycetidae</taxon>
        <taxon>Agaricales</taxon>
        <taxon>Agaricineae</taxon>
        <taxon>Psathyrellaceae</taxon>
        <taxon>Coprinopsis</taxon>
    </lineage>
</organism>